<evidence type="ECO:0000256" key="4">
    <source>
        <dbReference type="ARBA" id="ARBA00022832"/>
    </source>
</evidence>
<dbReference type="InterPro" id="IPR002582">
    <property type="entry name" value="ACPS"/>
</dbReference>
<dbReference type="InterPro" id="IPR037143">
    <property type="entry name" value="4-PPantetheinyl_Trfase_dom_sf"/>
</dbReference>
<dbReference type="GO" id="GO:0006633">
    <property type="term" value="P:fatty acid biosynthetic process"/>
    <property type="evidence" value="ECO:0007669"/>
    <property type="project" value="UniProtKB-UniRule"/>
</dbReference>
<comment type="function">
    <text evidence="8">Transfers the 4'-phosphopantetheine moiety from coenzyme A to a Ser of acyl-carrier-protein.</text>
</comment>
<dbReference type="NCBIfam" id="TIGR00556">
    <property type="entry name" value="pantethn_trn"/>
    <property type="match status" value="1"/>
</dbReference>
<evidence type="ECO:0000256" key="8">
    <source>
        <dbReference type="HAMAP-Rule" id="MF_00101"/>
    </source>
</evidence>
<comment type="similarity">
    <text evidence="8">Belongs to the P-Pant transferase superfamily. AcpS family.</text>
</comment>
<dbReference type="HAMAP" id="MF_00101">
    <property type="entry name" value="AcpS"/>
    <property type="match status" value="1"/>
</dbReference>
<accession>A0A932GQ77</accession>
<dbReference type="AlphaFoldDB" id="A0A932GQ77"/>
<gene>
    <name evidence="8 10" type="primary">acpS</name>
    <name evidence="10" type="ORF">HYY65_09855</name>
</gene>
<evidence type="ECO:0000256" key="7">
    <source>
        <dbReference type="ARBA" id="ARBA00023160"/>
    </source>
</evidence>
<comment type="subcellular location">
    <subcellularLocation>
        <location evidence="8">Cytoplasm</location>
    </subcellularLocation>
</comment>
<evidence type="ECO:0000256" key="2">
    <source>
        <dbReference type="ARBA" id="ARBA00022679"/>
    </source>
</evidence>
<dbReference type="EC" id="2.7.8.7" evidence="8"/>
<keyword evidence="7 8" id="KW-0275">Fatty acid biosynthesis</keyword>
<keyword evidence="6 8" id="KW-0443">Lipid metabolism</keyword>
<evidence type="ECO:0000256" key="6">
    <source>
        <dbReference type="ARBA" id="ARBA00023098"/>
    </source>
</evidence>
<feature type="domain" description="4'-phosphopantetheinyl transferase" evidence="9">
    <location>
        <begin position="9"/>
        <end position="120"/>
    </location>
</feature>
<comment type="cofactor">
    <cofactor evidence="8">
        <name>Mg(2+)</name>
        <dbReference type="ChEBI" id="CHEBI:18420"/>
    </cofactor>
</comment>
<sequence length="140" mass="15535">MKRPAGAVGIGVDMVEVERIAGVIQEWRERFLNRIYTEGEIRYCQRKRDPYPSFAGRFAAKEAVFKALGTGLRQGVRWKEVQVVRKPGGPPTIELQGRTREISERLGVRKIFLSLSHTKGVAVATVLLEGNNGEGADGRA</sequence>
<evidence type="ECO:0000256" key="5">
    <source>
        <dbReference type="ARBA" id="ARBA00022842"/>
    </source>
</evidence>
<dbReference type="SUPFAM" id="SSF56214">
    <property type="entry name" value="4'-phosphopantetheinyl transferase"/>
    <property type="match status" value="1"/>
</dbReference>
<feature type="binding site" evidence="8">
    <location>
        <position position="62"/>
    </location>
    <ligand>
        <name>Mg(2+)</name>
        <dbReference type="ChEBI" id="CHEBI:18420"/>
    </ligand>
</feature>
<dbReference type="Gene3D" id="3.90.470.20">
    <property type="entry name" value="4'-phosphopantetheinyl transferase domain"/>
    <property type="match status" value="1"/>
</dbReference>
<evidence type="ECO:0000313" key="10">
    <source>
        <dbReference type="EMBL" id="MBI3015343.1"/>
    </source>
</evidence>
<evidence type="ECO:0000256" key="1">
    <source>
        <dbReference type="ARBA" id="ARBA00022516"/>
    </source>
</evidence>
<comment type="caution">
    <text evidence="10">The sequence shown here is derived from an EMBL/GenBank/DDBJ whole genome shotgun (WGS) entry which is preliminary data.</text>
</comment>
<keyword evidence="4 8" id="KW-0276">Fatty acid metabolism</keyword>
<keyword evidence="8" id="KW-0963">Cytoplasm</keyword>
<dbReference type="GO" id="GO:0008897">
    <property type="term" value="F:holo-[acyl-carrier-protein] synthase activity"/>
    <property type="evidence" value="ECO:0007669"/>
    <property type="project" value="UniProtKB-UniRule"/>
</dbReference>
<comment type="catalytic activity">
    <reaction evidence="8">
        <text>apo-[ACP] + CoA = holo-[ACP] + adenosine 3',5'-bisphosphate + H(+)</text>
        <dbReference type="Rhea" id="RHEA:12068"/>
        <dbReference type="Rhea" id="RHEA-COMP:9685"/>
        <dbReference type="Rhea" id="RHEA-COMP:9690"/>
        <dbReference type="ChEBI" id="CHEBI:15378"/>
        <dbReference type="ChEBI" id="CHEBI:29999"/>
        <dbReference type="ChEBI" id="CHEBI:57287"/>
        <dbReference type="ChEBI" id="CHEBI:58343"/>
        <dbReference type="ChEBI" id="CHEBI:64479"/>
        <dbReference type="EC" id="2.7.8.7"/>
    </reaction>
</comment>
<keyword evidence="2 8" id="KW-0808">Transferase</keyword>
<dbReference type="InterPro" id="IPR008278">
    <property type="entry name" value="4-PPantetheinyl_Trfase_dom"/>
</dbReference>
<dbReference type="NCBIfam" id="TIGR00516">
    <property type="entry name" value="acpS"/>
    <property type="match status" value="1"/>
</dbReference>
<dbReference type="InterPro" id="IPR004568">
    <property type="entry name" value="Ppantetheine-prot_Trfase_dom"/>
</dbReference>
<keyword evidence="5 8" id="KW-0460">Magnesium</keyword>
<evidence type="ECO:0000256" key="3">
    <source>
        <dbReference type="ARBA" id="ARBA00022723"/>
    </source>
</evidence>
<feature type="binding site" evidence="8">
    <location>
        <position position="13"/>
    </location>
    <ligand>
        <name>Mg(2+)</name>
        <dbReference type="ChEBI" id="CHEBI:18420"/>
    </ligand>
</feature>
<reference evidence="10" key="1">
    <citation type="submission" date="2020-07" db="EMBL/GenBank/DDBJ databases">
        <title>Huge and variable diversity of episymbiotic CPR bacteria and DPANN archaea in groundwater ecosystems.</title>
        <authorList>
            <person name="He C.Y."/>
            <person name="Keren R."/>
            <person name="Whittaker M."/>
            <person name="Farag I.F."/>
            <person name="Doudna J."/>
            <person name="Cate J.H.D."/>
            <person name="Banfield J.F."/>
        </authorList>
    </citation>
    <scope>NUCLEOTIDE SEQUENCE</scope>
    <source>
        <strain evidence="10">NC_groundwater_717_Ag_S-0.2um_59_8</strain>
    </source>
</reference>
<dbReference type="EMBL" id="JACPSX010000187">
    <property type="protein sequence ID" value="MBI3015343.1"/>
    <property type="molecule type" value="Genomic_DNA"/>
</dbReference>
<dbReference type="Proteomes" id="UP000741360">
    <property type="component" value="Unassembled WGS sequence"/>
</dbReference>
<protein>
    <recommendedName>
        <fullName evidence="8">Holo-[acyl-carrier-protein] synthase</fullName>
        <shortName evidence="8">Holo-ACP synthase</shortName>
        <ecNumber evidence="8">2.7.8.7</ecNumber>
    </recommendedName>
    <alternativeName>
        <fullName evidence="8">4'-phosphopantetheinyl transferase AcpS</fullName>
    </alternativeName>
</protein>
<keyword evidence="3 8" id="KW-0479">Metal-binding</keyword>
<evidence type="ECO:0000313" key="11">
    <source>
        <dbReference type="Proteomes" id="UP000741360"/>
    </source>
</evidence>
<evidence type="ECO:0000259" key="9">
    <source>
        <dbReference type="Pfam" id="PF01648"/>
    </source>
</evidence>
<name>A0A932GQ77_UNCTE</name>
<dbReference type="Pfam" id="PF01648">
    <property type="entry name" value="ACPS"/>
    <property type="match status" value="1"/>
</dbReference>
<organism evidence="10 11">
    <name type="scientific">Tectimicrobiota bacterium</name>
    <dbReference type="NCBI Taxonomy" id="2528274"/>
    <lineage>
        <taxon>Bacteria</taxon>
        <taxon>Pseudomonadati</taxon>
        <taxon>Nitrospinota/Tectimicrobiota group</taxon>
        <taxon>Candidatus Tectimicrobiota</taxon>
    </lineage>
</organism>
<proteinExistence type="inferred from homology"/>
<dbReference type="GO" id="GO:0005737">
    <property type="term" value="C:cytoplasm"/>
    <property type="evidence" value="ECO:0007669"/>
    <property type="project" value="UniProtKB-SubCell"/>
</dbReference>
<keyword evidence="1 8" id="KW-0444">Lipid biosynthesis</keyword>
<dbReference type="GO" id="GO:0000287">
    <property type="term" value="F:magnesium ion binding"/>
    <property type="evidence" value="ECO:0007669"/>
    <property type="project" value="UniProtKB-UniRule"/>
</dbReference>